<feature type="compositionally biased region" description="Basic residues" evidence="1">
    <location>
        <begin position="520"/>
        <end position="529"/>
    </location>
</feature>
<proteinExistence type="predicted"/>
<dbReference type="EMBL" id="ML119647">
    <property type="protein sequence ID" value="RPA87253.1"/>
    <property type="molecule type" value="Genomic_DNA"/>
</dbReference>
<feature type="region of interest" description="Disordered" evidence="1">
    <location>
        <begin position="314"/>
        <end position="546"/>
    </location>
</feature>
<evidence type="ECO:0000256" key="1">
    <source>
        <dbReference type="SAM" id="MobiDB-lite"/>
    </source>
</evidence>
<reference evidence="2 3" key="1">
    <citation type="journal article" date="2018" name="Nat. Ecol. Evol.">
        <title>Pezizomycetes genomes reveal the molecular basis of ectomycorrhizal truffle lifestyle.</title>
        <authorList>
            <person name="Murat C."/>
            <person name="Payen T."/>
            <person name="Noel B."/>
            <person name="Kuo A."/>
            <person name="Morin E."/>
            <person name="Chen J."/>
            <person name="Kohler A."/>
            <person name="Krizsan K."/>
            <person name="Balestrini R."/>
            <person name="Da Silva C."/>
            <person name="Montanini B."/>
            <person name="Hainaut M."/>
            <person name="Levati E."/>
            <person name="Barry K.W."/>
            <person name="Belfiori B."/>
            <person name="Cichocki N."/>
            <person name="Clum A."/>
            <person name="Dockter R.B."/>
            <person name="Fauchery L."/>
            <person name="Guy J."/>
            <person name="Iotti M."/>
            <person name="Le Tacon F."/>
            <person name="Lindquist E.A."/>
            <person name="Lipzen A."/>
            <person name="Malagnac F."/>
            <person name="Mello A."/>
            <person name="Molinier V."/>
            <person name="Miyauchi S."/>
            <person name="Poulain J."/>
            <person name="Riccioni C."/>
            <person name="Rubini A."/>
            <person name="Sitrit Y."/>
            <person name="Splivallo R."/>
            <person name="Traeger S."/>
            <person name="Wang M."/>
            <person name="Zifcakova L."/>
            <person name="Wipf D."/>
            <person name="Zambonelli A."/>
            <person name="Paolocci F."/>
            <person name="Nowrousian M."/>
            <person name="Ottonello S."/>
            <person name="Baldrian P."/>
            <person name="Spatafora J.W."/>
            <person name="Henrissat B."/>
            <person name="Nagy L.G."/>
            <person name="Aury J.M."/>
            <person name="Wincker P."/>
            <person name="Grigoriev I.V."/>
            <person name="Bonfante P."/>
            <person name="Martin F.M."/>
        </authorList>
    </citation>
    <scope>NUCLEOTIDE SEQUENCE [LARGE SCALE GENOMIC DNA]</scope>
    <source>
        <strain evidence="2 3">RN42</strain>
    </source>
</reference>
<feature type="compositionally biased region" description="Polar residues" evidence="1">
    <location>
        <begin position="33"/>
        <end position="48"/>
    </location>
</feature>
<dbReference type="PANTHER" id="PTHR48125:SF12">
    <property type="entry name" value="AT HOOK TRANSCRIPTION FACTOR FAMILY-RELATED"/>
    <property type="match status" value="1"/>
</dbReference>
<dbReference type="Proteomes" id="UP000275078">
    <property type="component" value="Unassembled WGS sequence"/>
</dbReference>
<gene>
    <name evidence="2" type="ORF">BJ508DRAFT_97646</name>
</gene>
<feature type="region of interest" description="Disordered" evidence="1">
    <location>
        <begin position="1"/>
        <end position="101"/>
    </location>
</feature>
<evidence type="ECO:0000313" key="2">
    <source>
        <dbReference type="EMBL" id="RPA87253.1"/>
    </source>
</evidence>
<dbReference type="PANTHER" id="PTHR48125">
    <property type="entry name" value="LP07818P1"/>
    <property type="match status" value="1"/>
</dbReference>
<sequence>MRDRDRNTASSSSNGMAAPQPTPTRKRLDLRTGSLSTVSLASEPSTTLPEPPLRERRLSTVDQTRGKVPATPGGPQDGSSKKDTNIAATPEAAPSKKQKKGKLKYQVNAEMDAATPATQGAQNPTNSHSKHKHKLHANLEQWRAQTLENLTVTLGSFGYDSSGLFVQLSTKPIYRYRRSSLETLHSLLIPRILRIFARSDEADAETLLASTPNYDNLSEYDRDFYTAQALLWGAEKKEEDVTVQALCFLTMAVANGGVDEDVEELEEALRKDWEWRDHYVRGLKGIPQNIHWHAKMKARDELLMEKFASWTNMKIDEGEVEEEREEGEVHEEMEGLEHGVPGEPADSVKPRSKEDREEEESKDPEEDKSSTEYHLTSTGSKILDKAIEKTNADKEAVPLKPQSVAEATSKIPTLSSDVEAPLPTISNTERVFVTPPTSIEDGEIVESPESTEQQQDEREESPGFTFVKERKKTPVLIVLNDSDDEDSKPVTPPPPSPPPPPPPPPPAPPSSTAQPEPTKTKSKKKKKKKEQMVLQAQRAEDTDPGDEVQVHWAGFEEVNIKRIERLLMNADGDSPATQKFLEQLESVNSQLVGKTHGKTPRNEIESLRLKQQRIIGDFETLQKQNLINLGKIPKAPLLSVPGRKEKALPPPGLPPKPPFLVDPPQTRKRKDAPTPSRPEPPKPTKILKLANAPRIATAISTPTSIFDQSHITGIYTFPLPSRSGIGTLRIIHDLYPPTLWGAYSEDKWDAVFKFEKLVESNDESIVFHVRLRERKIAGKVYTCVAPDKPARQLRGSVHFLPGKINGSFYMPGSETLRKWDGIKRERKDLDVGTAWVKECWEKYGHSNSLTQGLFKNLPK</sequence>
<accession>A0A3N4IMA2</accession>
<feature type="compositionally biased region" description="Acidic residues" evidence="1">
    <location>
        <begin position="318"/>
        <end position="329"/>
    </location>
</feature>
<feature type="compositionally biased region" description="Basic and acidic residues" evidence="1">
    <location>
        <begin position="382"/>
        <end position="397"/>
    </location>
</feature>
<organism evidence="2 3">
    <name type="scientific">Ascobolus immersus RN42</name>
    <dbReference type="NCBI Taxonomy" id="1160509"/>
    <lineage>
        <taxon>Eukaryota</taxon>
        <taxon>Fungi</taxon>
        <taxon>Dikarya</taxon>
        <taxon>Ascomycota</taxon>
        <taxon>Pezizomycotina</taxon>
        <taxon>Pezizomycetes</taxon>
        <taxon>Pezizales</taxon>
        <taxon>Ascobolaceae</taxon>
        <taxon>Ascobolus</taxon>
    </lineage>
</organism>
<feature type="compositionally biased region" description="Basic and acidic residues" evidence="1">
    <location>
        <begin position="346"/>
        <end position="355"/>
    </location>
</feature>
<evidence type="ECO:0000313" key="3">
    <source>
        <dbReference type="Proteomes" id="UP000275078"/>
    </source>
</evidence>
<feature type="compositionally biased region" description="Pro residues" evidence="1">
    <location>
        <begin position="490"/>
        <end position="509"/>
    </location>
</feature>
<keyword evidence="3" id="KW-1185">Reference proteome</keyword>
<name>A0A3N4IMA2_ASCIM</name>
<protein>
    <submittedName>
        <fullName evidence="2">Uncharacterized protein</fullName>
    </submittedName>
</protein>
<dbReference type="AlphaFoldDB" id="A0A3N4IMA2"/>
<feature type="compositionally biased region" description="Pro residues" evidence="1">
    <location>
        <begin position="648"/>
        <end position="661"/>
    </location>
</feature>
<feature type="region of interest" description="Disordered" evidence="1">
    <location>
        <begin position="640"/>
        <end position="685"/>
    </location>
</feature>